<keyword evidence="9 12" id="KW-0472">Membrane</keyword>
<dbReference type="Gene3D" id="6.10.140.1330">
    <property type="match status" value="1"/>
</dbReference>
<evidence type="ECO:0000259" key="13">
    <source>
        <dbReference type="Pfam" id="PF00999"/>
    </source>
</evidence>
<comment type="subcellular location">
    <subcellularLocation>
        <location evidence="1">Golgi apparatus membrane</location>
        <topology evidence="1">Multi-pass membrane protein</topology>
    </subcellularLocation>
</comment>
<evidence type="ECO:0000256" key="3">
    <source>
        <dbReference type="ARBA" id="ARBA00022449"/>
    </source>
</evidence>
<reference evidence="14 15" key="1">
    <citation type="submission" date="2012-10" db="EMBL/GenBank/DDBJ databases">
        <authorList>
            <person name="Zafar N."/>
            <person name="Inman J."/>
            <person name="Hall N."/>
            <person name="Lorenzi H."/>
            <person name="Caler E."/>
        </authorList>
    </citation>
    <scope>NUCLEOTIDE SEQUENCE [LARGE SCALE GENOMIC DNA]</scope>
    <source>
        <strain evidence="14 15">IP1</strain>
    </source>
</reference>
<dbReference type="Proteomes" id="UP000014680">
    <property type="component" value="Unassembled WGS sequence"/>
</dbReference>
<proteinExistence type="inferred from homology"/>
<feature type="transmembrane region" description="Helical" evidence="12">
    <location>
        <begin position="304"/>
        <end position="326"/>
    </location>
</feature>
<dbReference type="EMBL" id="KB206783">
    <property type="protein sequence ID" value="ELP87907.1"/>
    <property type="molecule type" value="Genomic_DNA"/>
</dbReference>
<organism evidence="14 15">
    <name type="scientific">Entamoeba invadens IP1</name>
    <dbReference type="NCBI Taxonomy" id="370355"/>
    <lineage>
        <taxon>Eukaryota</taxon>
        <taxon>Amoebozoa</taxon>
        <taxon>Evosea</taxon>
        <taxon>Archamoebae</taxon>
        <taxon>Mastigamoebida</taxon>
        <taxon>Entamoebidae</taxon>
        <taxon>Entamoeba</taxon>
    </lineage>
</organism>
<evidence type="ECO:0000256" key="9">
    <source>
        <dbReference type="ARBA" id="ARBA00023136"/>
    </source>
</evidence>
<feature type="transmembrane region" description="Helical" evidence="12">
    <location>
        <begin position="18"/>
        <end position="37"/>
    </location>
</feature>
<dbReference type="GO" id="GO:0015385">
    <property type="term" value="F:sodium:proton antiporter activity"/>
    <property type="evidence" value="ECO:0007669"/>
    <property type="project" value="InterPro"/>
</dbReference>
<keyword evidence="6" id="KW-0333">Golgi apparatus</keyword>
<dbReference type="PANTHER" id="PTHR10110:SF191">
    <property type="entry name" value="SODIUM_HYDROGEN EXCHANGER 8"/>
    <property type="match status" value="1"/>
</dbReference>
<evidence type="ECO:0000256" key="10">
    <source>
        <dbReference type="ARBA" id="ARBA00023201"/>
    </source>
</evidence>
<comment type="similarity">
    <text evidence="11">Belongs to the monovalent cation:proton antiporter 1 (CPA1) transporter (TC 2.A.36) family.</text>
</comment>
<evidence type="ECO:0000256" key="5">
    <source>
        <dbReference type="ARBA" id="ARBA00022989"/>
    </source>
</evidence>
<evidence type="ECO:0000256" key="1">
    <source>
        <dbReference type="ARBA" id="ARBA00004653"/>
    </source>
</evidence>
<evidence type="ECO:0000256" key="11">
    <source>
        <dbReference type="RuleBase" id="RU003722"/>
    </source>
</evidence>
<feature type="domain" description="Cation/H+ exchanger transmembrane" evidence="13">
    <location>
        <begin position="33"/>
        <end position="429"/>
    </location>
</feature>
<protein>
    <recommendedName>
        <fullName evidence="11">Sodium/hydrogen exchanger</fullName>
    </recommendedName>
</protein>
<evidence type="ECO:0000256" key="4">
    <source>
        <dbReference type="ARBA" id="ARBA00022692"/>
    </source>
</evidence>
<dbReference type="AlphaFoldDB" id="A0A0A1U1L8"/>
<feature type="transmembrane region" description="Helical" evidence="12">
    <location>
        <begin position="110"/>
        <end position="133"/>
    </location>
</feature>
<keyword evidence="10 11" id="KW-0739">Sodium transport</keyword>
<keyword evidence="5 12" id="KW-1133">Transmembrane helix</keyword>
<evidence type="ECO:0000313" key="15">
    <source>
        <dbReference type="Proteomes" id="UP000014680"/>
    </source>
</evidence>
<feature type="transmembrane region" description="Helical" evidence="12">
    <location>
        <begin position="49"/>
        <end position="68"/>
    </location>
</feature>
<dbReference type="GO" id="GO:0015386">
    <property type="term" value="F:potassium:proton antiporter activity"/>
    <property type="evidence" value="ECO:0007669"/>
    <property type="project" value="TreeGrafter"/>
</dbReference>
<dbReference type="GeneID" id="14886900"/>
<evidence type="ECO:0000256" key="8">
    <source>
        <dbReference type="ARBA" id="ARBA00023065"/>
    </source>
</evidence>
<keyword evidence="4 11" id="KW-0812">Transmembrane</keyword>
<feature type="transmembrane region" description="Helical" evidence="12">
    <location>
        <begin position="380"/>
        <end position="398"/>
    </location>
</feature>
<dbReference type="OrthoDB" id="196264at2759"/>
<dbReference type="PANTHER" id="PTHR10110">
    <property type="entry name" value="SODIUM/HYDROGEN EXCHANGER"/>
    <property type="match status" value="1"/>
</dbReference>
<evidence type="ECO:0000256" key="6">
    <source>
        <dbReference type="ARBA" id="ARBA00023034"/>
    </source>
</evidence>
<dbReference type="GO" id="GO:0000139">
    <property type="term" value="C:Golgi membrane"/>
    <property type="evidence" value="ECO:0007669"/>
    <property type="project" value="UniProtKB-SubCell"/>
</dbReference>
<feature type="transmembrane region" description="Helical" evidence="12">
    <location>
        <begin position="179"/>
        <end position="202"/>
    </location>
</feature>
<feature type="transmembrane region" description="Helical" evidence="12">
    <location>
        <begin position="276"/>
        <end position="297"/>
    </location>
</feature>
<accession>A0A0A1U1L8</accession>
<evidence type="ECO:0000256" key="12">
    <source>
        <dbReference type="SAM" id="Phobius"/>
    </source>
</evidence>
<dbReference type="InterPro" id="IPR018422">
    <property type="entry name" value="Cation/H_exchanger_CPA1"/>
</dbReference>
<evidence type="ECO:0000313" key="14">
    <source>
        <dbReference type="EMBL" id="ELP87907.1"/>
    </source>
</evidence>
<dbReference type="PRINTS" id="PR01084">
    <property type="entry name" value="NAHEXCHNGR"/>
</dbReference>
<keyword evidence="8 11" id="KW-0406">Ion transport</keyword>
<dbReference type="GO" id="GO:0098719">
    <property type="term" value="P:sodium ion import across plasma membrane"/>
    <property type="evidence" value="ECO:0007669"/>
    <property type="project" value="TreeGrafter"/>
</dbReference>
<sequence length="544" mass="60998">MSTISSVSEETDTETFEVAALLVCSIFLFTLLTMIFVRIVPFLHIFSESIVSLFIGILVGLVLLGLHYGGVEYILDSDNFASIFQTLLLPLIIFNAGFTMKKRNFFKNIVPILSFAVGGCVLSSLLIGFGIYAYTFIDVDYIRVTNMNMSQSLQFGTLLGATDPVATLALFLELNVDPLLYSLVFGESVLNDAVSIVLFHTLDSSLDQFTFVDFLIIIGEFLLNVVGSLAIGLFVSYFSAFIFNKVKSMHISGTFNLLMILCVAFIGYFVSNLLGVSGILTIFVSGAIMSHHHWYSIPEDQRPVLYTSVGTLAFVSDTLTFISVGVTLFNPHNLKGEYWNPLFMPYVLFLCFFSRALNVFPISFLMNFRKKAAKITWRHQLMLWYAGLRGAIAIILALQMGNPLIVNTTYMIVLFTNVVIGMTTPFLLKLMKIKMGGAEPLNVRNITATESLELEESAPGKKKAFRKMFVMFDELVLKKYFGGQPRNEKDLVKIDPALGSSNELETDREKVDRKFRENQNVKETVDNIPEIRETVPLIPEEEKK</sequence>
<dbReference type="InterPro" id="IPR006153">
    <property type="entry name" value="Cation/H_exchanger_TM"/>
</dbReference>
<dbReference type="GO" id="GO:0005886">
    <property type="term" value="C:plasma membrane"/>
    <property type="evidence" value="ECO:0007669"/>
    <property type="project" value="TreeGrafter"/>
</dbReference>
<feature type="transmembrane region" description="Helical" evidence="12">
    <location>
        <begin position="214"/>
        <end position="238"/>
    </location>
</feature>
<feature type="transmembrane region" description="Helical" evidence="12">
    <location>
        <begin position="346"/>
        <end position="368"/>
    </location>
</feature>
<keyword evidence="15" id="KW-1185">Reference proteome</keyword>
<dbReference type="GO" id="GO:0051453">
    <property type="term" value="P:regulation of intracellular pH"/>
    <property type="evidence" value="ECO:0007669"/>
    <property type="project" value="TreeGrafter"/>
</dbReference>
<dbReference type="Pfam" id="PF00999">
    <property type="entry name" value="Na_H_Exchanger"/>
    <property type="match status" value="1"/>
</dbReference>
<dbReference type="RefSeq" id="XP_004254678.1">
    <property type="nucleotide sequence ID" value="XM_004254630.1"/>
</dbReference>
<dbReference type="NCBIfam" id="TIGR00840">
    <property type="entry name" value="b_cpa1"/>
    <property type="match status" value="1"/>
</dbReference>
<dbReference type="OMA" id="HWMIPTM"/>
<feature type="transmembrane region" description="Helical" evidence="12">
    <location>
        <begin position="250"/>
        <end position="270"/>
    </location>
</feature>
<evidence type="ECO:0000256" key="2">
    <source>
        <dbReference type="ARBA" id="ARBA00022448"/>
    </source>
</evidence>
<evidence type="ECO:0000256" key="7">
    <source>
        <dbReference type="ARBA" id="ARBA00023053"/>
    </source>
</evidence>
<dbReference type="KEGG" id="eiv:EIN_274940"/>
<dbReference type="InterPro" id="IPR004709">
    <property type="entry name" value="NaH_exchanger"/>
</dbReference>
<keyword evidence="3 11" id="KW-0050">Antiport</keyword>
<gene>
    <name evidence="14" type="ORF">EIN_274940</name>
</gene>
<feature type="transmembrane region" description="Helical" evidence="12">
    <location>
        <begin position="410"/>
        <end position="428"/>
    </location>
</feature>
<keyword evidence="7" id="KW-0915">Sodium</keyword>
<feature type="transmembrane region" description="Helical" evidence="12">
    <location>
        <begin position="153"/>
        <end position="172"/>
    </location>
</feature>
<feature type="transmembrane region" description="Helical" evidence="12">
    <location>
        <begin position="80"/>
        <end position="98"/>
    </location>
</feature>
<dbReference type="VEuPathDB" id="AmoebaDB:EIN_274940"/>
<keyword evidence="2 11" id="KW-0813">Transport</keyword>
<name>A0A0A1U1L8_ENTIV</name>